<evidence type="ECO:0000313" key="1">
    <source>
        <dbReference type="EMBL" id="KAF2465512.1"/>
    </source>
</evidence>
<evidence type="ECO:0000313" key="2">
    <source>
        <dbReference type="Proteomes" id="UP000799755"/>
    </source>
</evidence>
<name>A0ACB6QF43_9PLEO</name>
<accession>A0ACB6QF43</accession>
<gene>
    <name evidence="1" type="ORF">BDR25DRAFT_360462</name>
</gene>
<proteinExistence type="predicted"/>
<protein>
    <submittedName>
        <fullName evidence="1">Uncharacterized protein</fullName>
    </submittedName>
</protein>
<organism evidence="1 2">
    <name type="scientific">Lindgomyces ingoldianus</name>
    <dbReference type="NCBI Taxonomy" id="673940"/>
    <lineage>
        <taxon>Eukaryota</taxon>
        <taxon>Fungi</taxon>
        <taxon>Dikarya</taxon>
        <taxon>Ascomycota</taxon>
        <taxon>Pezizomycotina</taxon>
        <taxon>Dothideomycetes</taxon>
        <taxon>Pleosporomycetidae</taxon>
        <taxon>Pleosporales</taxon>
        <taxon>Lindgomycetaceae</taxon>
        <taxon>Lindgomyces</taxon>
    </lineage>
</organism>
<keyword evidence="2" id="KW-1185">Reference proteome</keyword>
<comment type="caution">
    <text evidence="1">The sequence shown here is derived from an EMBL/GenBank/DDBJ whole genome shotgun (WGS) entry which is preliminary data.</text>
</comment>
<dbReference type="Proteomes" id="UP000799755">
    <property type="component" value="Unassembled WGS sequence"/>
</dbReference>
<reference evidence="1" key="1">
    <citation type="journal article" date="2020" name="Stud. Mycol.">
        <title>101 Dothideomycetes genomes: a test case for predicting lifestyles and emergence of pathogens.</title>
        <authorList>
            <person name="Haridas S."/>
            <person name="Albert R."/>
            <person name="Binder M."/>
            <person name="Bloem J."/>
            <person name="Labutti K."/>
            <person name="Salamov A."/>
            <person name="Andreopoulos B."/>
            <person name="Baker S."/>
            <person name="Barry K."/>
            <person name="Bills G."/>
            <person name="Bluhm B."/>
            <person name="Cannon C."/>
            <person name="Castanera R."/>
            <person name="Culley D."/>
            <person name="Daum C."/>
            <person name="Ezra D."/>
            <person name="Gonzalez J."/>
            <person name="Henrissat B."/>
            <person name="Kuo A."/>
            <person name="Liang C."/>
            <person name="Lipzen A."/>
            <person name="Lutzoni F."/>
            <person name="Magnuson J."/>
            <person name="Mondo S."/>
            <person name="Nolan M."/>
            <person name="Ohm R."/>
            <person name="Pangilinan J."/>
            <person name="Park H.-J."/>
            <person name="Ramirez L."/>
            <person name="Alfaro M."/>
            <person name="Sun H."/>
            <person name="Tritt A."/>
            <person name="Yoshinaga Y."/>
            <person name="Zwiers L.-H."/>
            <person name="Turgeon B."/>
            <person name="Goodwin S."/>
            <person name="Spatafora J."/>
            <person name="Crous P."/>
            <person name="Grigoriev I."/>
        </authorList>
    </citation>
    <scope>NUCLEOTIDE SEQUENCE</scope>
    <source>
        <strain evidence="1">ATCC 200398</strain>
    </source>
</reference>
<dbReference type="EMBL" id="MU003529">
    <property type="protein sequence ID" value="KAF2465512.1"/>
    <property type="molecule type" value="Genomic_DNA"/>
</dbReference>
<sequence>MMAENMMLGLQRKTNWVGGKRSTGTPSTVKKTTTTPAFIRRVKNEWNHSLREVCPNEYQQSFPRSQLQNVSPSELGHHTHDKVRLQTRKEYLNHNLSFMIKSPKQISATSLEGSLGQRSTLTSSLASLYTDWYGLKIKEVDMCYLCLTKPDHPEELNTSMGWR</sequence>